<protein>
    <recommendedName>
        <fullName evidence="1">Tc1-like transposase DDE domain-containing protein</fullName>
    </recommendedName>
</protein>
<dbReference type="AlphaFoldDB" id="A0A673B7H6"/>
<organism evidence="2 3">
    <name type="scientific">Sphaeramia orbicularis</name>
    <name type="common">orbiculate cardinalfish</name>
    <dbReference type="NCBI Taxonomy" id="375764"/>
    <lineage>
        <taxon>Eukaryota</taxon>
        <taxon>Metazoa</taxon>
        <taxon>Chordata</taxon>
        <taxon>Craniata</taxon>
        <taxon>Vertebrata</taxon>
        <taxon>Euteleostomi</taxon>
        <taxon>Actinopterygii</taxon>
        <taxon>Neopterygii</taxon>
        <taxon>Teleostei</taxon>
        <taxon>Neoteleostei</taxon>
        <taxon>Acanthomorphata</taxon>
        <taxon>Gobiaria</taxon>
        <taxon>Kurtiformes</taxon>
        <taxon>Apogonoidei</taxon>
        <taxon>Apogonidae</taxon>
        <taxon>Apogoninae</taxon>
        <taxon>Sphaeramia</taxon>
    </lineage>
</organism>
<sequence>MPGIQMGSPEISKQVLSGSPGWLGSVWRCRGKCYAECCIRQQSPHSSASVMVWARISCHHRTHLVIVDGNMTARRYTDQIMQPYVFLFLQQQQDVTVFQLDNTCRHSARVTQEFLEPQGVNVLPWPAYSPDMNPIKHLLDQLGRQLSSRVFSLLIYHCNCLLHKA</sequence>
<dbReference type="Ensembl" id="ENSSORT00005038263.1">
    <property type="protein sequence ID" value="ENSSORP00005037289.1"/>
    <property type="gene ID" value="ENSSORG00005017504.1"/>
</dbReference>
<proteinExistence type="predicted"/>
<feature type="domain" description="Tc1-like transposase DDE" evidence="1">
    <location>
        <begin position="41"/>
        <end position="149"/>
    </location>
</feature>
<dbReference type="GO" id="GO:0003676">
    <property type="term" value="F:nucleic acid binding"/>
    <property type="evidence" value="ECO:0007669"/>
    <property type="project" value="InterPro"/>
</dbReference>
<name>A0A673B7H6_9TELE</name>
<evidence type="ECO:0000259" key="1">
    <source>
        <dbReference type="Pfam" id="PF13358"/>
    </source>
</evidence>
<reference evidence="2" key="3">
    <citation type="submission" date="2025-09" db="UniProtKB">
        <authorList>
            <consortium name="Ensembl"/>
        </authorList>
    </citation>
    <scope>IDENTIFICATION</scope>
</reference>
<keyword evidence="3" id="KW-1185">Reference proteome</keyword>
<dbReference type="Pfam" id="PF13358">
    <property type="entry name" value="DDE_3"/>
    <property type="match status" value="1"/>
</dbReference>
<dbReference type="InterPro" id="IPR036397">
    <property type="entry name" value="RNaseH_sf"/>
</dbReference>
<reference evidence="2" key="2">
    <citation type="submission" date="2025-08" db="UniProtKB">
        <authorList>
            <consortium name="Ensembl"/>
        </authorList>
    </citation>
    <scope>IDENTIFICATION</scope>
</reference>
<dbReference type="Gene3D" id="3.30.420.10">
    <property type="entry name" value="Ribonuclease H-like superfamily/Ribonuclease H"/>
    <property type="match status" value="1"/>
</dbReference>
<dbReference type="InterPro" id="IPR038717">
    <property type="entry name" value="Tc1-like_DDE_dom"/>
</dbReference>
<evidence type="ECO:0000313" key="3">
    <source>
        <dbReference type="Proteomes" id="UP000472271"/>
    </source>
</evidence>
<evidence type="ECO:0000313" key="2">
    <source>
        <dbReference type="Ensembl" id="ENSSORP00005037289.1"/>
    </source>
</evidence>
<reference evidence="2" key="1">
    <citation type="submission" date="2019-06" db="EMBL/GenBank/DDBJ databases">
        <authorList>
            <consortium name="Wellcome Sanger Institute Data Sharing"/>
        </authorList>
    </citation>
    <scope>NUCLEOTIDE SEQUENCE [LARGE SCALE GENOMIC DNA]</scope>
</reference>
<dbReference type="InParanoid" id="A0A673B7H6"/>
<accession>A0A673B7H6</accession>
<dbReference type="Proteomes" id="UP000472271">
    <property type="component" value="Chromosome 14"/>
</dbReference>